<accession>A0ABX9NPJ3</accession>
<keyword evidence="2" id="KW-1185">Reference proteome</keyword>
<dbReference type="EMBL" id="QZDO01000054">
    <property type="protein sequence ID" value="RJL69557.1"/>
    <property type="molecule type" value="Genomic_DNA"/>
</dbReference>
<organism evidence="1 2">
    <name type="scientific">Dickeya dianthicola</name>
    <dbReference type="NCBI Taxonomy" id="204039"/>
    <lineage>
        <taxon>Bacteria</taxon>
        <taxon>Pseudomonadati</taxon>
        <taxon>Pseudomonadota</taxon>
        <taxon>Gammaproteobacteria</taxon>
        <taxon>Enterobacterales</taxon>
        <taxon>Pectobacteriaceae</taxon>
        <taxon>Dickeya</taxon>
    </lineage>
</organism>
<comment type="caution">
    <text evidence="1">The sequence shown here is derived from an EMBL/GenBank/DDBJ whole genome shotgun (WGS) entry which is preliminary data.</text>
</comment>
<sequence length="33" mass="3764">MFIDSSRLKVFAEGEWKVKKYGAKNGGKRTTKC</sequence>
<protein>
    <recommendedName>
        <fullName evidence="3">Transposase DDE domain-containing protein</fullName>
    </recommendedName>
</protein>
<gene>
    <name evidence="1" type="ORF">D5077_15400</name>
</gene>
<evidence type="ECO:0008006" key="3">
    <source>
        <dbReference type="Google" id="ProtNLM"/>
    </source>
</evidence>
<proteinExistence type="predicted"/>
<dbReference type="Proteomes" id="UP000266633">
    <property type="component" value="Unassembled WGS sequence"/>
</dbReference>
<evidence type="ECO:0000313" key="1">
    <source>
        <dbReference type="EMBL" id="RJL69557.1"/>
    </source>
</evidence>
<reference evidence="1 2" key="1">
    <citation type="submission" date="2018-09" db="EMBL/GenBank/DDBJ databases">
        <title>Phylogenetic diversity of Pectobacterium and Dickeya strains causing blackleg disease of potato in Morocco.</title>
        <authorList>
            <person name="Oulghazi S."/>
            <person name="Moumni M."/>
            <person name="Faure D."/>
        </authorList>
    </citation>
    <scope>NUCLEOTIDE SEQUENCE [LARGE SCALE GENOMIC DNA]</scope>
    <source>
        <strain evidence="1 2">S4.16.03.LID</strain>
    </source>
</reference>
<name>A0ABX9NPJ3_9GAMM</name>
<evidence type="ECO:0000313" key="2">
    <source>
        <dbReference type="Proteomes" id="UP000266633"/>
    </source>
</evidence>